<dbReference type="OrthoDB" id="63267at2759"/>
<dbReference type="Proteomes" id="UP000784294">
    <property type="component" value="Unassembled WGS sequence"/>
</dbReference>
<protein>
    <submittedName>
        <fullName evidence="1">Uncharacterized protein</fullName>
    </submittedName>
</protein>
<reference evidence="1" key="1">
    <citation type="submission" date="2018-11" db="EMBL/GenBank/DDBJ databases">
        <authorList>
            <consortium name="Pathogen Informatics"/>
        </authorList>
    </citation>
    <scope>NUCLEOTIDE SEQUENCE</scope>
</reference>
<gene>
    <name evidence="1" type="ORF">PXEA_LOCUS3614</name>
</gene>
<evidence type="ECO:0000313" key="2">
    <source>
        <dbReference type="Proteomes" id="UP000784294"/>
    </source>
</evidence>
<sequence length="342" mass="36857">MGVRESLQKLYLLQLSLRHLLRFPPSVTTPEATTAVQEILHAPELSQLLAPPRSRPPNQQASTSALSEVVTAAGGVGYSQPTAVTGLVELRCIGCQGLQETFPAEMAIGDSAAMSPDTVSQIGLSGLPSASGLSGYASELTARLANDQLSEVRCVAKTDNKKTWESLWRHPSQQCWDSRTTFNVNRAKELQIEVFWRRLHTPISSSGCNVSIPGSPLGYVGIGSSTINASGINSAANGVQVGYPSSTTVADINGLESVGRRSGTTHLSATEEQTLGLEWVLAGLQYLRLEDFLDCRHYSLPLQLMPCGTVFLEVCFTDPLVAKSTGGRLRRQKRLFSKRKGT</sequence>
<organism evidence="1 2">
    <name type="scientific">Protopolystoma xenopodis</name>
    <dbReference type="NCBI Taxonomy" id="117903"/>
    <lineage>
        <taxon>Eukaryota</taxon>
        <taxon>Metazoa</taxon>
        <taxon>Spiralia</taxon>
        <taxon>Lophotrochozoa</taxon>
        <taxon>Platyhelminthes</taxon>
        <taxon>Monogenea</taxon>
        <taxon>Polyopisthocotylea</taxon>
        <taxon>Polystomatidea</taxon>
        <taxon>Polystomatidae</taxon>
        <taxon>Protopolystoma</taxon>
    </lineage>
</organism>
<keyword evidence="2" id="KW-1185">Reference proteome</keyword>
<accession>A0A3S5CCQ2</accession>
<proteinExistence type="predicted"/>
<dbReference type="AlphaFoldDB" id="A0A3S5CCQ2"/>
<dbReference type="EMBL" id="CAAALY010008253">
    <property type="protein sequence ID" value="VEL10174.1"/>
    <property type="molecule type" value="Genomic_DNA"/>
</dbReference>
<comment type="caution">
    <text evidence="1">The sequence shown here is derived from an EMBL/GenBank/DDBJ whole genome shotgun (WGS) entry which is preliminary data.</text>
</comment>
<name>A0A3S5CCQ2_9PLAT</name>
<evidence type="ECO:0000313" key="1">
    <source>
        <dbReference type="EMBL" id="VEL10174.1"/>
    </source>
</evidence>